<dbReference type="STRING" id="240303.SAMN05421677_11363"/>
<dbReference type="InterPro" id="IPR043128">
    <property type="entry name" value="Rev_trsase/Diguanyl_cyclase"/>
</dbReference>
<sequence>MLLLYPIGIVACKTQAIRELAIMKIRLGLIGAEDNLGLIQSIVDEYPEFSCLSFVHSGEEELVEHLESHSQDVDVWLFSGFLPYSTAIKWGKISQPMYHTPYTGSSLYKTLYHVLNSEDIKADELSFDAVDSSELHPIFDELGMKYDPSYLEEFIDESEIDNSRTYLEHYKKSVSKFVQHHYDLWTDNHTKGAVTCVWAVYTELKRLGVPVFRVTPANSAIKSILDIILRTHEMIRFKNTQIAVQMFEIDPFSGLSTGVFSSDEITNIELRNSQKLLKYAKKVQGSLKTSGPGRYVIFTTRGELDAITENFTVVPEIEEILRIGKHAVTCGIGIGYSAYDAEINAGRALLNAKEYGEGTWMVLYEDKTINGPLGSAEKISYSYASAELQGISEKTSLSVSTLSKIKSILNKWGRPEMTAHELAQQMQIMPRSARRIIVALETGGYAEVVGEENPFPRGRPRKIYRFFL</sequence>
<keyword evidence="2" id="KW-1185">Reference proteome</keyword>
<dbReference type="Gene3D" id="3.30.70.270">
    <property type="match status" value="1"/>
</dbReference>
<accession>A0A1H0QMR4</accession>
<evidence type="ECO:0000313" key="2">
    <source>
        <dbReference type="Proteomes" id="UP000198860"/>
    </source>
</evidence>
<protein>
    <recommendedName>
        <fullName evidence="3">HTH domain-containing protein</fullName>
    </recommendedName>
</protein>
<evidence type="ECO:0000313" key="1">
    <source>
        <dbReference type="EMBL" id="SDP18637.1"/>
    </source>
</evidence>
<organism evidence="1 2">
    <name type="scientific">Halobacillus aidingensis</name>
    <dbReference type="NCBI Taxonomy" id="240303"/>
    <lineage>
        <taxon>Bacteria</taxon>
        <taxon>Bacillati</taxon>
        <taxon>Bacillota</taxon>
        <taxon>Bacilli</taxon>
        <taxon>Bacillales</taxon>
        <taxon>Bacillaceae</taxon>
        <taxon>Halobacillus</taxon>
    </lineage>
</organism>
<dbReference type="EMBL" id="FNIZ01000013">
    <property type="protein sequence ID" value="SDP18637.1"/>
    <property type="molecule type" value="Genomic_DNA"/>
</dbReference>
<gene>
    <name evidence="1" type="ORF">SAMN05421677_11363</name>
</gene>
<evidence type="ECO:0008006" key="3">
    <source>
        <dbReference type="Google" id="ProtNLM"/>
    </source>
</evidence>
<dbReference type="AlphaFoldDB" id="A0A1H0QMR4"/>
<reference evidence="2" key="1">
    <citation type="submission" date="2016-10" db="EMBL/GenBank/DDBJ databases">
        <authorList>
            <person name="Varghese N."/>
            <person name="Submissions S."/>
        </authorList>
    </citation>
    <scope>NUCLEOTIDE SEQUENCE [LARGE SCALE GENOMIC DNA]</scope>
    <source>
        <strain evidence="2">CGMCC 1.3703</strain>
    </source>
</reference>
<dbReference type="Proteomes" id="UP000198860">
    <property type="component" value="Unassembled WGS sequence"/>
</dbReference>
<proteinExistence type="predicted"/>
<name>A0A1H0QMR4_HALAD</name>